<dbReference type="EMBL" id="DS235881">
    <property type="protein sequence ID" value="EEB19994.1"/>
    <property type="molecule type" value="Genomic_DNA"/>
</dbReference>
<dbReference type="Proteomes" id="UP000009046">
    <property type="component" value="Unassembled WGS sequence"/>
</dbReference>
<dbReference type="EMBL" id="AAZO01007309">
    <property type="status" value="NOT_ANNOTATED_CDS"/>
    <property type="molecule type" value="Genomic_DNA"/>
</dbReference>
<dbReference type="InParanoid" id="E0W2Y8"/>
<dbReference type="VEuPathDB" id="VectorBase:PHUM599340"/>
<reference evidence="2" key="2">
    <citation type="submission" date="2007-04" db="EMBL/GenBank/DDBJ databases">
        <title>The genome of the human body louse.</title>
        <authorList>
            <consortium name="The Human Body Louse Genome Consortium"/>
            <person name="Kirkness E."/>
            <person name="Walenz B."/>
            <person name="Hass B."/>
            <person name="Bruggner R."/>
            <person name="Strausberg R."/>
        </authorList>
    </citation>
    <scope>NUCLEOTIDE SEQUENCE</scope>
    <source>
        <strain evidence="2">USDA</strain>
    </source>
</reference>
<keyword evidence="4" id="KW-1185">Reference proteome</keyword>
<evidence type="ECO:0000313" key="4">
    <source>
        <dbReference type="Proteomes" id="UP000009046"/>
    </source>
</evidence>
<sequence>MPVSMDSLKKKVCVTVFLDELFEEIKMVDDFKNDSERKGMQRSKEDILKSSEFNKRNPNDILIRSNVRQNVSKGTGRPRKQRRESKFLRNSCQLLRNIKDYKKKLIYSSSDHVRGSKSEKKPFESAFSQSDIDDIINKKRFKKNESDANVHELNGGLRRKTKKNVLPSNIICYAINTEKITDKLDGGGISNNAFLIRREEFVQERKSDLNDCNSLLINTDKENQSLDNINWEQTEYQVQKILSNAKKLYHHADESEDVEEVNSYDLKLILKELEKNDKNFTGINSDKSTSKSFCSIDVNVNDSLSNSDTYSRIFPLNSSKAATITTTYQVKKKFTKKIDKDFLFESDFSDYDNLYDFTIFNYDTNEKVDKKGFENNNNNVGTEDDEEDEDDDDEEDDEDEDENDVIVCNKNDNDKGTDTESSSVSCETIKNNLNEKIETTTTTTMNYSTNSCHHLNNQLNNNCFTMTSGKREKSEEVKIDLDRVPLSEINNKKIIDKTDCEKYKTNSTMDICCLKSSHDLFVRQGAIKKTSDEIKMTKNEKMGKRNRRKKLKGNNSDVILLKKSKERKNLITSDADSEIMFTDFRFKNKKKESVEIFEFEDDLTHGTPLKRIKTVQILSQHSYYDLGSISAEIILVCENMSENGISVEAWQSSCSSLNSVPEMKHCLLKNSENKREKKQGNFSYFGEKNSLS</sequence>
<dbReference type="EnsemblMetazoa" id="PHUM599340-RA">
    <property type="protein sequence ID" value="PHUM599340-PA"/>
    <property type="gene ID" value="PHUM599340"/>
</dbReference>
<proteinExistence type="predicted"/>
<evidence type="ECO:0000313" key="3">
    <source>
        <dbReference type="EnsemblMetazoa" id="PHUM599340-PA"/>
    </source>
</evidence>
<reference evidence="3" key="3">
    <citation type="submission" date="2021-02" db="UniProtKB">
        <authorList>
            <consortium name="EnsemblMetazoa"/>
        </authorList>
    </citation>
    <scope>IDENTIFICATION</scope>
    <source>
        <strain evidence="3">USDA</strain>
    </source>
</reference>
<dbReference type="CTD" id="8236873"/>
<dbReference type="GeneID" id="8236873"/>
<reference evidence="2" key="1">
    <citation type="submission" date="2007-04" db="EMBL/GenBank/DDBJ databases">
        <title>Annotation of Pediculus humanus corporis strain USDA.</title>
        <authorList>
            <person name="Kirkness E."/>
            <person name="Hannick L."/>
            <person name="Hass B."/>
            <person name="Bruggner R."/>
            <person name="Lawson D."/>
            <person name="Bidwell S."/>
            <person name="Joardar V."/>
            <person name="Caler E."/>
            <person name="Walenz B."/>
            <person name="Inman J."/>
            <person name="Schobel S."/>
            <person name="Galinsky K."/>
            <person name="Amedeo P."/>
            <person name="Strausberg R."/>
        </authorList>
    </citation>
    <scope>NUCLEOTIDE SEQUENCE</scope>
    <source>
        <strain evidence="2">USDA</strain>
    </source>
</reference>
<name>E0W2Y8_PEDHC</name>
<dbReference type="RefSeq" id="XP_002432732.1">
    <property type="nucleotide sequence ID" value="XM_002432687.1"/>
</dbReference>
<accession>E0W2Y8</accession>
<organism>
    <name type="scientific">Pediculus humanus subsp. corporis</name>
    <name type="common">Body louse</name>
    <dbReference type="NCBI Taxonomy" id="121224"/>
    <lineage>
        <taxon>Eukaryota</taxon>
        <taxon>Metazoa</taxon>
        <taxon>Ecdysozoa</taxon>
        <taxon>Arthropoda</taxon>
        <taxon>Hexapoda</taxon>
        <taxon>Insecta</taxon>
        <taxon>Pterygota</taxon>
        <taxon>Neoptera</taxon>
        <taxon>Paraneoptera</taxon>
        <taxon>Psocodea</taxon>
        <taxon>Troctomorpha</taxon>
        <taxon>Phthiraptera</taxon>
        <taxon>Anoplura</taxon>
        <taxon>Pediculidae</taxon>
        <taxon>Pediculus</taxon>
    </lineage>
</organism>
<dbReference type="KEGG" id="phu:Phum_PHUM599340"/>
<evidence type="ECO:0000313" key="2">
    <source>
        <dbReference type="EMBL" id="EEB19994.1"/>
    </source>
</evidence>
<gene>
    <name evidence="3" type="primary">8236873</name>
    <name evidence="2" type="ORF">Phum_PHUM599340</name>
</gene>
<dbReference type="HOGENOM" id="CLU_398132_0_0_1"/>
<protein>
    <submittedName>
        <fullName evidence="2 3">Cylicin-1, putative</fullName>
    </submittedName>
</protein>
<feature type="compositionally biased region" description="Acidic residues" evidence="1">
    <location>
        <begin position="382"/>
        <end position="404"/>
    </location>
</feature>
<feature type="region of interest" description="Disordered" evidence="1">
    <location>
        <begin position="370"/>
        <end position="425"/>
    </location>
</feature>
<evidence type="ECO:0000256" key="1">
    <source>
        <dbReference type="SAM" id="MobiDB-lite"/>
    </source>
</evidence>
<dbReference type="AlphaFoldDB" id="E0W2Y8"/>